<evidence type="ECO:0000313" key="4">
    <source>
        <dbReference type="Proteomes" id="UP000580654"/>
    </source>
</evidence>
<feature type="domain" description="Tyr recombinase" evidence="2">
    <location>
        <begin position="185"/>
        <end position="388"/>
    </location>
</feature>
<comment type="caution">
    <text evidence="3">The sequence shown here is derived from an EMBL/GenBank/DDBJ whole genome shotgun (WGS) entry which is preliminary data.</text>
</comment>
<dbReference type="GO" id="GO:0006310">
    <property type="term" value="P:DNA recombination"/>
    <property type="evidence" value="ECO:0007669"/>
    <property type="project" value="UniProtKB-KW"/>
</dbReference>
<dbReference type="Pfam" id="PF00589">
    <property type="entry name" value="Phage_integrase"/>
    <property type="match status" value="1"/>
</dbReference>
<protein>
    <submittedName>
        <fullName evidence="3">Integrase</fullName>
    </submittedName>
</protein>
<dbReference type="InterPro" id="IPR011010">
    <property type="entry name" value="DNA_brk_join_enz"/>
</dbReference>
<dbReference type="GO" id="GO:0015074">
    <property type="term" value="P:DNA integration"/>
    <property type="evidence" value="ECO:0007669"/>
    <property type="project" value="InterPro"/>
</dbReference>
<dbReference type="InterPro" id="IPR013762">
    <property type="entry name" value="Integrase-like_cat_sf"/>
</dbReference>
<reference evidence="3 4" key="1">
    <citation type="submission" date="2020-08" db="EMBL/GenBank/DDBJ databases">
        <title>Genomic Encyclopedia of Type Strains, Phase IV (KMG-IV): sequencing the most valuable type-strain genomes for metagenomic binning, comparative biology and taxonomic classification.</title>
        <authorList>
            <person name="Goeker M."/>
        </authorList>
    </citation>
    <scope>NUCLEOTIDE SEQUENCE [LARGE SCALE GENOMIC DNA]</scope>
    <source>
        <strain evidence="3 4">DSM 25622</strain>
    </source>
</reference>
<organism evidence="3 4">
    <name type="scientific">Muricoccus pecuniae</name>
    <dbReference type="NCBI Taxonomy" id="693023"/>
    <lineage>
        <taxon>Bacteria</taxon>
        <taxon>Pseudomonadati</taxon>
        <taxon>Pseudomonadota</taxon>
        <taxon>Alphaproteobacteria</taxon>
        <taxon>Acetobacterales</taxon>
        <taxon>Roseomonadaceae</taxon>
        <taxon>Muricoccus</taxon>
    </lineage>
</organism>
<evidence type="ECO:0000259" key="2">
    <source>
        <dbReference type="PROSITE" id="PS51898"/>
    </source>
</evidence>
<dbReference type="RefSeq" id="WP_184521952.1">
    <property type="nucleotide sequence ID" value="NZ_JACIJD010000049.1"/>
</dbReference>
<dbReference type="CDD" id="cd00397">
    <property type="entry name" value="DNA_BRE_C"/>
    <property type="match status" value="1"/>
</dbReference>
<name>A0A840Y9A0_9PROT</name>
<evidence type="ECO:0000256" key="1">
    <source>
        <dbReference type="ARBA" id="ARBA00023172"/>
    </source>
</evidence>
<proteinExistence type="predicted"/>
<dbReference type="PROSITE" id="PS51898">
    <property type="entry name" value="TYR_RECOMBINASE"/>
    <property type="match status" value="1"/>
</dbReference>
<dbReference type="EMBL" id="JACIJD010000049">
    <property type="protein sequence ID" value="MBB5696510.1"/>
    <property type="molecule type" value="Genomic_DNA"/>
</dbReference>
<dbReference type="InterPro" id="IPR002104">
    <property type="entry name" value="Integrase_catalytic"/>
</dbReference>
<keyword evidence="4" id="KW-1185">Reference proteome</keyword>
<accession>A0A840Y9A0</accession>
<dbReference type="Proteomes" id="UP000580654">
    <property type="component" value="Unassembled WGS sequence"/>
</dbReference>
<dbReference type="AlphaFoldDB" id="A0A840Y9A0"/>
<dbReference type="Gene3D" id="1.10.443.10">
    <property type="entry name" value="Intergrase catalytic core"/>
    <property type="match status" value="1"/>
</dbReference>
<dbReference type="GO" id="GO:0003677">
    <property type="term" value="F:DNA binding"/>
    <property type="evidence" value="ECO:0007669"/>
    <property type="project" value="InterPro"/>
</dbReference>
<keyword evidence="1" id="KW-0233">DNA recombination</keyword>
<dbReference type="SUPFAM" id="SSF56349">
    <property type="entry name" value="DNA breaking-rejoining enzymes"/>
    <property type="match status" value="1"/>
</dbReference>
<gene>
    <name evidence="3" type="ORF">FHS87_004581</name>
</gene>
<evidence type="ECO:0000313" key="3">
    <source>
        <dbReference type="EMBL" id="MBB5696510.1"/>
    </source>
</evidence>
<sequence length="418" mass="46606">MAWNALIKEGKGEGLLPLTAPVRRTPYVLAITAFPQSFQDDYARFERRLAGGGRAGGRFGAGGGPKRPLKPKSIATRLFSLRQAASALVIEGIVRPEELTSLRDLVDPIDRAGEILDFYAARTKRETGGQLATVAAALHMVGTHYAELDAASVKQLLKWCNEAGHRKQNGLTPKVRERLRALIQPQYRALLLALPAELMRRARALDPTDIEAARMARVAAILEILLICPMRLHNLRHLRADQHFRRLDPKGQRVTHIVVDGADVKNREPIEWPVPRASAELIETYLHDFRPTLADPRNPYVFPGRRLGAYSDGGLGKALRDTVYADVRVRVHVHLFRHFAAWLHLQRYPGHYEDVRRMLGHRSLQTTINAYIGFETAVAAERFDTVVLQERKAGRAIVAQAWGGKRKPKGSAGKGAQS</sequence>